<dbReference type="InterPro" id="IPR004353">
    <property type="entry name" value="Mon1"/>
</dbReference>
<evidence type="ECO:0000256" key="3">
    <source>
        <dbReference type="ARBA" id="ARBA00011023"/>
    </source>
</evidence>
<evidence type="ECO:0000259" key="12">
    <source>
        <dbReference type="Pfam" id="PF06419"/>
    </source>
</evidence>
<gene>
    <name evidence="16" type="primary">COG6</name>
    <name evidence="16" type="ORF">Ciccas_000730</name>
</gene>
<dbReference type="GO" id="GO:0000139">
    <property type="term" value="C:Golgi membrane"/>
    <property type="evidence" value="ECO:0007669"/>
    <property type="project" value="UniProtKB-SubCell"/>
</dbReference>
<dbReference type="InterPro" id="IPR048369">
    <property type="entry name" value="COG6_C"/>
</dbReference>
<reference evidence="16 17" key="1">
    <citation type="submission" date="2024-11" db="EMBL/GenBank/DDBJ databases">
        <title>Adaptive evolution of stress response genes in parasites aligns with host niche diversity.</title>
        <authorList>
            <person name="Hahn C."/>
            <person name="Resl P."/>
        </authorList>
    </citation>
    <scope>NUCLEOTIDE SEQUENCE [LARGE SCALE GENOMIC DNA]</scope>
    <source>
        <strain evidence="16">EGGRZ-B1_66</strain>
        <tissue evidence="16">Body</tissue>
    </source>
</reference>
<dbReference type="InterPro" id="IPR010490">
    <property type="entry name" value="COG6"/>
</dbReference>
<accession>A0ABD2QM44</accession>
<dbReference type="SMART" id="SM01087">
    <property type="entry name" value="COG6"/>
    <property type="match status" value="1"/>
</dbReference>
<evidence type="ECO:0000256" key="4">
    <source>
        <dbReference type="ARBA" id="ARBA00011166"/>
    </source>
</evidence>
<dbReference type="InterPro" id="IPR043972">
    <property type="entry name" value="FUZ/MON1/HPS1_longin_1"/>
</dbReference>
<keyword evidence="6 11" id="KW-0813">Transport</keyword>
<keyword evidence="7 11" id="KW-0653">Protein transport</keyword>
<evidence type="ECO:0000259" key="14">
    <source>
        <dbReference type="Pfam" id="PF19037"/>
    </source>
</evidence>
<dbReference type="InterPro" id="IPR048368">
    <property type="entry name" value="COG6_N"/>
</dbReference>
<keyword evidence="9 11" id="KW-0472">Membrane</keyword>
<dbReference type="EMBL" id="JBJKFK010000042">
    <property type="protein sequence ID" value="KAL3320598.1"/>
    <property type="molecule type" value="Genomic_DNA"/>
</dbReference>
<dbReference type="AlphaFoldDB" id="A0ABD2QM44"/>
<dbReference type="PRINTS" id="PR01546">
    <property type="entry name" value="YEAST73DUF"/>
</dbReference>
<comment type="caution">
    <text evidence="16">The sequence shown here is derived from an EMBL/GenBank/DDBJ whole genome shotgun (WGS) entry which is preliminary data.</text>
</comment>
<dbReference type="Pfam" id="PF06419">
    <property type="entry name" value="COG6_N"/>
    <property type="match status" value="1"/>
</dbReference>
<evidence type="ECO:0000256" key="9">
    <source>
        <dbReference type="ARBA" id="ARBA00023136"/>
    </source>
</evidence>
<evidence type="ECO:0000256" key="10">
    <source>
        <dbReference type="ARBA" id="ARBA00031348"/>
    </source>
</evidence>
<feature type="domain" description="FUZ/MON1/HPS1 first Longin" evidence="13">
    <location>
        <begin position="1"/>
        <end position="90"/>
    </location>
</feature>
<comment type="function">
    <text evidence="1 11">Required for normal Golgi function.</text>
</comment>
<dbReference type="PANTHER" id="PTHR21506:SF0">
    <property type="entry name" value="CONSERVED OLIGOMERIC GOLGI COMPLEX SUBUNIT 6"/>
    <property type="match status" value="1"/>
</dbReference>
<dbReference type="Pfam" id="PF19036">
    <property type="entry name" value="Fuz_longin_1"/>
    <property type="match status" value="1"/>
</dbReference>
<evidence type="ECO:0000256" key="5">
    <source>
        <dbReference type="ARBA" id="ARBA00020973"/>
    </source>
</evidence>
<evidence type="ECO:0000256" key="8">
    <source>
        <dbReference type="ARBA" id="ARBA00023034"/>
    </source>
</evidence>
<evidence type="ECO:0000259" key="15">
    <source>
        <dbReference type="Pfam" id="PF20653"/>
    </source>
</evidence>
<name>A0ABD2QM44_9PLAT</name>
<keyword evidence="8 11" id="KW-0333">Golgi apparatus</keyword>
<dbReference type="Pfam" id="PF19037">
    <property type="entry name" value="Fuz_longin_2"/>
    <property type="match status" value="1"/>
</dbReference>
<evidence type="ECO:0000313" key="16">
    <source>
        <dbReference type="EMBL" id="KAL3320598.1"/>
    </source>
</evidence>
<dbReference type="GO" id="GO:0015031">
    <property type="term" value="P:protein transport"/>
    <property type="evidence" value="ECO:0007669"/>
    <property type="project" value="UniProtKB-KW"/>
</dbReference>
<dbReference type="GO" id="GO:0006891">
    <property type="term" value="P:intra-Golgi vesicle-mediated transport"/>
    <property type="evidence" value="ECO:0007669"/>
    <property type="project" value="UniProtKB-UniRule"/>
</dbReference>
<protein>
    <recommendedName>
        <fullName evidence="5 11">Conserved oligomeric Golgi complex subunit 6</fullName>
        <shortName evidence="11">COG complex subunit 6</shortName>
    </recommendedName>
    <alternativeName>
        <fullName evidence="10 11">Component of oligomeric Golgi complex 6</fullName>
    </alternativeName>
</protein>
<proteinExistence type="inferred from homology"/>
<evidence type="ECO:0000256" key="7">
    <source>
        <dbReference type="ARBA" id="ARBA00022927"/>
    </source>
</evidence>
<feature type="domain" description="Conserved Oligomeric Golgi complex subunit 6 C-terminal" evidence="15">
    <location>
        <begin position="510"/>
        <end position="1000"/>
    </location>
</feature>
<keyword evidence="17" id="KW-1185">Reference proteome</keyword>
<evidence type="ECO:0000256" key="11">
    <source>
        <dbReference type="RuleBase" id="RU365075"/>
    </source>
</evidence>
<sequence>MQALDSFVSPNGNQLQQIVADDRRFVFLSRNQIILVAVSYTNEPLNFLVMLLNYLYNQILFTLTLKVIETAFERSKNLDLRMWLVDCERHFEGITRIAQTSCGPFLGAVTCVPVALNIRDAIASGIIHGIKSRPRTSKSEDVVFGILFCDGSLVSFVRMKNQYLHPMDIHLLISLIKTTKSFKDAETNWLPNQFAALQQARCTIKQKLSAISNGTLFESLIKTPRLTLSQFDESYKPVRHFVFKYSLIAQYVSSDWGAPYRLDNDHSDCEEPLKDCEKSVQDHRVRVMSAYRRLHSRFHSSQTEPLINQIFESYEVDAFFAWTNSNPLKSKLVRILDRNLQEDDRFISALKVLSCDGQVPHFKDHRALKQQINELHLKSHHKFLAILENLEKQTNQLDARVEDVSDKWTAMDTELQEAQLKTQDLVHKTRKMYEELTKVHAQRVFSLKAYQLFSLSPLDQELLKGELSSKSLVNLDEYLAALNRAKDVCKNVTQLAEESSAQNKSRAQATVNTITLLIETAYESMYRWAKDQFRLQNKEIIELSPSIRRFMQELYVRNHHFTLLMEEYATARRMGVQQAFIDALTGSSKSSLRPIEVQSHDPQRYLGDMLAWLHQSLMIEREALLNLTKECVDFNRNLLIDTMDRMTEGLARPFRMRVSQVFSQQDQVILLYKIHGLFVFYHATMQDSLQSKKTLKLIDCIAEEKEFVWRLFMGSLQQQVTFLDGENESSVADPITYRELQPSTYSREMFKLLANILSVPQMNREDQAAKEELEARISKILVVLLDSTLKYFDATKIHLGEGTKLTPKSLVYIINSLNWAENTLQDLIKQCTIESYIKVMVQERISGTIQNSLSAASDALVNAQSRYILNRLGLSSLYSLLAEKSPNANSSKRLLAHNVSVHGPLAQRTDLPQGINVSEPHIRELLANFDGFLVNPDKLDFPEWDKLSVGKIKAKLKTQTSQLLIQAYSTIYNNLLDPRNGYSFQGDETIRSVEQVANLLS</sequence>
<dbReference type="PANTHER" id="PTHR21506">
    <property type="entry name" value="COMPONENT OF OLIGOMERIC GOLGI COMPLEX 6"/>
    <property type="match status" value="1"/>
</dbReference>
<evidence type="ECO:0000256" key="2">
    <source>
        <dbReference type="ARBA" id="ARBA00004395"/>
    </source>
</evidence>
<evidence type="ECO:0000313" key="17">
    <source>
        <dbReference type="Proteomes" id="UP001626550"/>
    </source>
</evidence>
<feature type="domain" description="FUZ/MON1/HPS1 second Longin" evidence="14">
    <location>
        <begin position="141"/>
        <end position="191"/>
    </location>
</feature>
<comment type="subcellular location">
    <subcellularLocation>
        <location evidence="2 11">Golgi apparatus membrane</location>
        <topology evidence="2 11">Peripheral membrane protein</topology>
    </subcellularLocation>
</comment>
<organism evidence="16 17">
    <name type="scientific">Cichlidogyrus casuarinus</name>
    <dbReference type="NCBI Taxonomy" id="1844966"/>
    <lineage>
        <taxon>Eukaryota</taxon>
        <taxon>Metazoa</taxon>
        <taxon>Spiralia</taxon>
        <taxon>Lophotrochozoa</taxon>
        <taxon>Platyhelminthes</taxon>
        <taxon>Monogenea</taxon>
        <taxon>Monopisthocotylea</taxon>
        <taxon>Dactylogyridea</taxon>
        <taxon>Ancyrocephalidae</taxon>
        <taxon>Cichlidogyrus</taxon>
    </lineage>
</organism>
<dbReference type="InterPro" id="IPR043971">
    <property type="entry name" value="FUZ/MON1/HPS1_longin_2"/>
</dbReference>
<evidence type="ECO:0000256" key="1">
    <source>
        <dbReference type="ARBA" id="ARBA00003627"/>
    </source>
</evidence>
<feature type="domain" description="Conserved oligomeric complex COG6 N-terminal" evidence="12">
    <location>
        <begin position="364"/>
        <end position="464"/>
    </location>
</feature>
<comment type="subunit">
    <text evidence="4">Component of the conserved oligomeric Golgi complex which is composed of eight different subunits and is required for normal Golgi morphology and localization.</text>
</comment>
<dbReference type="Pfam" id="PF20653">
    <property type="entry name" value="COG6_C"/>
    <property type="match status" value="1"/>
</dbReference>
<dbReference type="GO" id="GO:0017119">
    <property type="term" value="C:Golgi transport complex"/>
    <property type="evidence" value="ECO:0007669"/>
    <property type="project" value="UniProtKB-UniRule"/>
</dbReference>
<evidence type="ECO:0000259" key="13">
    <source>
        <dbReference type="Pfam" id="PF19036"/>
    </source>
</evidence>
<evidence type="ECO:0000256" key="6">
    <source>
        <dbReference type="ARBA" id="ARBA00022448"/>
    </source>
</evidence>
<dbReference type="Proteomes" id="UP001626550">
    <property type="component" value="Unassembled WGS sequence"/>
</dbReference>
<comment type="similarity">
    <text evidence="3 11">Belongs to the COG6 family.</text>
</comment>